<dbReference type="InterPro" id="IPR015231">
    <property type="entry name" value="DUF1934"/>
</dbReference>
<dbReference type="RefSeq" id="WP_014125150.1">
    <property type="nucleotide sequence ID" value="NZ_BAABQP010000001.1"/>
</dbReference>
<protein>
    <submittedName>
        <fullName evidence="1">Uncharacterized protein</fullName>
    </submittedName>
</protein>
<sequence>MESKRGIPVSIHLKTEVRQENEAEEFLFDISGQVIRMGNTLYIRYKEEQEDGMSPVPVTMKIFPDGAVQLTRSGETHSRLKFIYGKSFETTYKTPYGTIFLTTYTKDLHFTLNDHPMSGKVTVAYDLFMAEQKVGSYDLLLEFSA</sequence>
<dbReference type="AlphaFoldDB" id="A0A2H6D1P1"/>
<dbReference type="Gene3D" id="2.40.128.20">
    <property type="match status" value="1"/>
</dbReference>
<keyword evidence="2" id="KW-1185">Reference proteome</keyword>
<dbReference type="Pfam" id="PF09148">
    <property type="entry name" value="DUF1934"/>
    <property type="match status" value="1"/>
</dbReference>
<dbReference type="InterPro" id="IPR012674">
    <property type="entry name" value="Calycin"/>
</dbReference>
<evidence type="ECO:0000313" key="2">
    <source>
        <dbReference type="Proteomes" id="UP000236214"/>
    </source>
</evidence>
<reference evidence="1 2" key="1">
    <citation type="submission" date="2016-05" db="EMBL/GenBank/DDBJ databases">
        <title>Whole genome sequencing of Tetragenococcus halophilus subsp. halophilus NISL 7118.</title>
        <authorList>
            <person name="Shiwa Y."/>
            <person name="Nishimura I."/>
            <person name="Yoshikawa H."/>
            <person name="Koyama Y."/>
            <person name="Oguma T."/>
        </authorList>
    </citation>
    <scope>NUCLEOTIDE SEQUENCE [LARGE SCALE GENOMIC DNA]</scope>
    <source>
        <strain evidence="1 2">NISL 7118</strain>
    </source>
</reference>
<dbReference type="EMBL" id="BDEC01000060">
    <property type="protein sequence ID" value="GBD68697.1"/>
    <property type="molecule type" value="Genomic_DNA"/>
</dbReference>
<comment type="caution">
    <text evidence="1">The sequence shown here is derived from an EMBL/GenBank/DDBJ whole genome shotgun (WGS) entry which is preliminary data.</text>
</comment>
<name>A0A2H6D1P1_TETHA</name>
<proteinExistence type="predicted"/>
<organism evidence="1 2">
    <name type="scientific">Tetragenococcus halophilus subsp. halophilus</name>
    <dbReference type="NCBI Taxonomy" id="1513897"/>
    <lineage>
        <taxon>Bacteria</taxon>
        <taxon>Bacillati</taxon>
        <taxon>Bacillota</taxon>
        <taxon>Bacilli</taxon>
        <taxon>Lactobacillales</taxon>
        <taxon>Enterococcaceae</taxon>
        <taxon>Tetragenococcus</taxon>
    </lineage>
</organism>
<dbReference type="SUPFAM" id="SSF50814">
    <property type="entry name" value="Lipocalins"/>
    <property type="match status" value="1"/>
</dbReference>
<gene>
    <name evidence="1" type="ORF">TEHN7118_1503</name>
</gene>
<dbReference type="Proteomes" id="UP000236214">
    <property type="component" value="Unassembled WGS sequence"/>
</dbReference>
<accession>A0A2H6D1P1</accession>
<evidence type="ECO:0000313" key="1">
    <source>
        <dbReference type="EMBL" id="GBD68697.1"/>
    </source>
</evidence>
<dbReference type="GeneID" id="64054360"/>